<reference evidence="14 15" key="1">
    <citation type="submission" date="2023-11" db="EMBL/GenBank/DDBJ databases">
        <title>MicrobeMod: A computational toolkit for identifying prokaryotic methylation and restriction-modification with nanopore sequencing.</title>
        <authorList>
            <person name="Crits-Christoph A."/>
            <person name="Kang S.C."/>
            <person name="Lee H."/>
            <person name="Ostrov N."/>
        </authorList>
    </citation>
    <scope>NUCLEOTIDE SEQUENCE [LARGE SCALE GENOMIC DNA]</scope>
    <source>
        <strain evidence="14 15">ATCC 49870</strain>
    </source>
</reference>
<comment type="catalytic activity">
    <reaction evidence="10 11">
        <text>a 2'-deoxyribonucleoside 5'-diphosphate + [thioredoxin]-disulfide + H2O = a ribonucleoside 5'-diphosphate + [thioredoxin]-dithiol</text>
        <dbReference type="Rhea" id="RHEA:23252"/>
        <dbReference type="Rhea" id="RHEA-COMP:10698"/>
        <dbReference type="Rhea" id="RHEA-COMP:10700"/>
        <dbReference type="ChEBI" id="CHEBI:15377"/>
        <dbReference type="ChEBI" id="CHEBI:29950"/>
        <dbReference type="ChEBI" id="CHEBI:50058"/>
        <dbReference type="ChEBI" id="CHEBI:57930"/>
        <dbReference type="ChEBI" id="CHEBI:73316"/>
        <dbReference type="EC" id="1.17.4.1"/>
    </reaction>
</comment>
<evidence type="ECO:0000313" key="14">
    <source>
        <dbReference type="EMBL" id="WQH15648.1"/>
    </source>
</evidence>
<evidence type="ECO:0000256" key="9">
    <source>
        <dbReference type="ARBA" id="ARBA00023285"/>
    </source>
</evidence>
<keyword evidence="7" id="KW-0215">Deoxyribonucleotide synthesis</keyword>
<feature type="domain" description="Ribonucleotide reductase large subunit C-terminal" evidence="13">
    <location>
        <begin position="81"/>
        <end position="575"/>
    </location>
</feature>
<dbReference type="InterPro" id="IPR013344">
    <property type="entry name" value="RNR_NrdJ/NrdZ"/>
</dbReference>
<keyword evidence="15" id="KW-1185">Reference proteome</keyword>
<evidence type="ECO:0000256" key="2">
    <source>
        <dbReference type="ARBA" id="ARBA00007405"/>
    </source>
</evidence>
<dbReference type="PRINTS" id="PR01183">
    <property type="entry name" value="RIBORDTASEM1"/>
</dbReference>
<keyword evidence="6 11" id="KW-0560">Oxidoreductase</keyword>
<dbReference type="PANTHER" id="PTHR43371">
    <property type="entry name" value="VITAMIN B12-DEPENDENT RIBONUCLEOTIDE REDUCTASE"/>
    <property type="match status" value="1"/>
</dbReference>
<dbReference type="InterPro" id="IPR013509">
    <property type="entry name" value="RNR_lsu_N"/>
</dbReference>
<evidence type="ECO:0000259" key="12">
    <source>
        <dbReference type="Pfam" id="PF00317"/>
    </source>
</evidence>
<evidence type="ECO:0000256" key="11">
    <source>
        <dbReference type="RuleBase" id="RU364064"/>
    </source>
</evidence>
<sequence length="602" mass="65851">MGQEALDTAIAREIWASRYRYADEPGIEATWRRVARALATVEAEPAVWERRFADLLADFRFLPGGRILAGAGTNRQVTLFNCFVMGTIQDSMDGIFEALKEGAITMQQGGGVGYDFSTLRPAGTAARHAGTIASGPVSFMRIWDSMCATILSTGARRGAMMATLRVDHPDIEAFVDAKHRSGELTHFNCSVLVSDAFMAAVHADADWPLVFPAAALDGASGEGRGDAVRRDWPGFDQPVACRVIRRVRARELWEHIMRATYDHAEPGVLFIDRINQWNNLGGLERISATNPCGEIPLPPYGACDLGSINLTRFVRDPFTSRATLDHDGLEETARLAVRFLDNVIDASSFPLPSQAEQARGSRRIGLGVTGLADTLIMLGWHYDSPEAREQAGAIMQAITHAAYRASIELAREKRPFALFEVARFLDRPFVRGLPGDIRAGIARDGIRNSHLTAIAPTGTISLLAGNVSSGVEPIFRRELCRSVLTGDGSRESYRLEDRAWQQWRAGHPHGPAPDTFVEAEALLPEAHLAMQAALQPYVDSAISKTINVPESMPFTDFEAIYQRAFNLGLKGCTTYRPNPITGAILQDVDTATPCCGIERESD</sequence>
<dbReference type="InterPro" id="IPR050862">
    <property type="entry name" value="RdRp_reductase_class-2"/>
</dbReference>
<keyword evidence="8" id="KW-1015">Disulfide bond</keyword>
<dbReference type="PANTHER" id="PTHR43371:SF1">
    <property type="entry name" value="RIBONUCLEOSIDE-DIPHOSPHATE REDUCTASE"/>
    <property type="match status" value="1"/>
</dbReference>
<evidence type="ECO:0000256" key="6">
    <source>
        <dbReference type="ARBA" id="ARBA00023002"/>
    </source>
</evidence>
<proteinExistence type="inferred from homology"/>
<dbReference type="EC" id="1.17.4.1" evidence="11"/>
<dbReference type="GO" id="GO:0004748">
    <property type="term" value="F:ribonucleoside-diphosphate reductase activity, thioredoxin disulfide as acceptor"/>
    <property type="evidence" value="ECO:0007669"/>
    <property type="project" value="UniProtKB-EC"/>
</dbReference>
<evidence type="ECO:0000256" key="4">
    <source>
        <dbReference type="ARBA" id="ARBA00022634"/>
    </source>
</evidence>
<feature type="domain" description="Ribonucleotide reductase large subunit N-terminal" evidence="12">
    <location>
        <begin position="8"/>
        <end position="76"/>
    </location>
</feature>
<organism evidence="14 15">
    <name type="scientific">Guyparkeria halophila</name>
    <dbReference type="NCBI Taxonomy" id="47960"/>
    <lineage>
        <taxon>Bacteria</taxon>
        <taxon>Pseudomonadati</taxon>
        <taxon>Pseudomonadota</taxon>
        <taxon>Gammaproteobacteria</taxon>
        <taxon>Chromatiales</taxon>
        <taxon>Thioalkalibacteraceae</taxon>
        <taxon>Guyparkeria</taxon>
    </lineage>
</organism>
<keyword evidence="9 11" id="KW-0170">Cobalt</keyword>
<dbReference type="Proteomes" id="UP001327459">
    <property type="component" value="Chromosome"/>
</dbReference>
<comment type="function">
    <text evidence="11">Catalyzes the reduction of ribonucleotides to deoxyribonucleotides. May function to provide a pool of deoxyribonucleotide precursors for DNA repair during oxygen limitation and/or for immediate growth after restoration of oxygen.</text>
</comment>
<keyword evidence="5 11" id="KW-0547">Nucleotide-binding</keyword>
<dbReference type="Gene3D" id="3.20.70.20">
    <property type="match status" value="1"/>
</dbReference>
<dbReference type="Pfam" id="PF00317">
    <property type="entry name" value="Ribonuc_red_lgN"/>
    <property type="match status" value="1"/>
</dbReference>
<accession>A0ABZ0YV69</accession>
<comment type="similarity">
    <text evidence="2 11">Belongs to the ribonucleoside diphosphate reductase class-2 family.</text>
</comment>
<keyword evidence="3 11" id="KW-0846">Cobalamin</keyword>
<dbReference type="SUPFAM" id="SSF51998">
    <property type="entry name" value="PFL-like glycyl radical enzymes"/>
    <property type="match status" value="1"/>
</dbReference>
<dbReference type="InterPro" id="IPR000788">
    <property type="entry name" value="RNR_lg_C"/>
</dbReference>
<dbReference type="RefSeq" id="WP_322520675.1">
    <property type="nucleotide sequence ID" value="NZ_CP140153.1"/>
</dbReference>
<dbReference type="Pfam" id="PF02867">
    <property type="entry name" value="Ribonuc_red_lgC"/>
    <property type="match status" value="1"/>
</dbReference>
<evidence type="ECO:0000256" key="3">
    <source>
        <dbReference type="ARBA" id="ARBA00022628"/>
    </source>
</evidence>
<comment type="cofactor">
    <cofactor evidence="1 11">
        <name>adenosylcob(III)alamin</name>
        <dbReference type="ChEBI" id="CHEBI:18408"/>
    </cofactor>
</comment>
<evidence type="ECO:0000256" key="8">
    <source>
        <dbReference type="ARBA" id="ARBA00023157"/>
    </source>
</evidence>
<evidence type="ECO:0000259" key="13">
    <source>
        <dbReference type="Pfam" id="PF02867"/>
    </source>
</evidence>
<evidence type="ECO:0000313" key="15">
    <source>
        <dbReference type="Proteomes" id="UP001327459"/>
    </source>
</evidence>
<evidence type="ECO:0000256" key="1">
    <source>
        <dbReference type="ARBA" id="ARBA00001922"/>
    </source>
</evidence>
<gene>
    <name evidence="14" type="ORF">SR882_07710</name>
</gene>
<keyword evidence="4 11" id="KW-0237">DNA synthesis</keyword>
<evidence type="ECO:0000256" key="7">
    <source>
        <dbReference type="ARBA" id="ARBA00023116"/>
    </source>
</evidence>
<evidence type="ECO:0000256" key="10">
    <source>
        <dbReference type="ARBA" id="ARBA00047754"/>
    </source>
</evidence>
<dbReference type="NCBIfam" id="TIGR02504">
    <property type="entry name" value="NrdJ_Z"/>
    <property type="match status" value="1"/>
</dbReference>
<evidence type="ECO:0000256" key="5">
    <source>
        <dbReference type="ARBA" id="ARBA00022741"/>
    </source>
</evidence>
<dbReference type="EMBL" id="CP140153">
    <property type="protein sequence ID" value="WQH15648.1"/>
    <property type="molecule type" value="Genomic_DNA"/>
</dbReference>
<name>A0ABZ0YV69_9GAMM</name>
<protein>
    <recommendedName>
        <fullName evidence="11">Vitamin B12-dependent ribonucleotide reductase</fullName>
        <ecNumber evidence="11">1.17.4.1</ecNumber>
    </recommendedName>
</protein>
<dbReference type="CDD" id="cd02888">
    <property type="entry name" value="RNR_II_dimer"/>
    <property type="match status" value="1"/>
</dbReference>